<dbReference type="Proteomes" id="UP000228533">
    <property type="component" value="Unassembled WGS sequence"/>
</dbReference>
<proteinExistence type="inferred from homology"/>
<sequence>MSVSLNNLRPAGGSTHRPKRVGRGNASGHGTYSTRGMKGQKSRSGVSNLKRLGLKKMLLSVPKTRGFKSLQAKNAAVNLADLNGFKPGAIISAKTLTAAGLVKKADMRVKILAKGKLTVEGLVFSKVLMSTVAAEAIKQAKGVIKN</sequence>
<dbReference type="GO" id="GO:0003735">
    <property type="term" value="F:structural constituent of ribosome"/>
    <property type="evidence" value="ECO:0007669"/>
    <property type="project" value="InterPro"/>
</dbReference>
<evidence type="ECO:0000256" key="2">
    <source>
        <dbReference type="ARBA" id="ARBA00022980"/>
    </source>
</evidence>
<dbReference type="AlphaFoldDB" id="A0A2M6WTW7"/>
<evidence type="ECO:0000313" key="7">
    <source>
        <dbReference type="EMBL" id="PIT96230.1"/>
    </source>
</evidence>
<organism evidence="7 8">
    <name type="scientific">Candidatus Falkowbacteria bacterium CG10_big_fil_rev_8_21_14_0_10_37_14</name>
    <dbReference type="NCBI Taxonomy" id="1974561"/>
    <lineage>
        <taxon>Bacteria</taxon>
        <taxon>Candidatus Falkowiibacteriota</taxon>
    </lineage>
</organism>
<keyword evidence="4" id="KW-0694">RNA-binding</keyword>
<dbReference type="PANTHER" id="PTHR12934">
    <property type="entry name" value="50S RIBOSOMAL PROTEIN L15"/>
    <property type="match status" value="1"/>
</dbReference>
<keyword evidence="3 4" id="KW-0687">Ribonucleoprotein</keyword>
<dbReference type="Pfam" id="PF00828">
    <property type="entry name" value="Ribosomal_L27A"/>
    <property type="match status" value="1"/>
</dbReference>
<dbReference type="NCBIfam" id="TIGR01071">
    <property type="entry name" value="rplO_bact"/>
    <property type="match status" value="1"/>
</dbReference>
<dbReference type="HAMAP" id="MF_01341">
    <property type="entry name" value="Ribosomal_uL15"/>
    <property type="match status" value="1"/>
</dbReference>
<evidence type="ECO:0000259" key="6">
    <source>
        <dbReference type="Pfam" id="PF00828"/>
    </source>
</evidence>
<dbReference type="InterPro" id="IPR030878">
    <property type="entry name" value="Ribosomal_uL15"/>
</dbReference>
<evidence type="ECO:0000313" key="8">
    <source>
        <dbReference type="Proteomes" id="UP000228533"/>
    </source>
</evidence>
<comment type="subunit">
    <text evidence="4">Part of the 50S ribosomal subunit.</text>
</comment>
<feature type="region of interest" description="Disordered" evidence="5">
    <location>
        <begin position="1"/>
        <end position="48"/>
    </location>
</feature>
<feature type="domain" description="Large ribosomal subunit protein uL15/eL18" evidence="6">
    <location>
        <begin position="77"/>
        <end position="144"/>
    </location>
</feature>
<keyword evidence="4" id="KW-0699">rRNA-binding</keyword>
<dbReference type="EMBL" id="PFAM01000009">
    <property type="protein sequence ID" value="PIT96230.1"/>
    <property type="molecule type" value="Genomic_DNA"/>
</dbReference>
<keyword evidence="2 4" id="KW-0689">Ribosomal protein</keyword>
<dbReference type="InterPro" id="IPR036227">
    <property type="entry name" value="Ribosomal_uL15/eL18_sf"/>
</dbReference>
<dbReference type="PANTHER" id="PTHR12934:SF11">
    <property type="entry name" value="LARGE RIBOSOMAL SUBUNIT PROTEIN UL15M"/>
    <property type="match status" value="1"/>
</dbReference>
<evidence type="ECO:0000256" key="4">
    <source>
        <dbReference type="HAMAP-Rule" id="MF_01341"/>
    </source>
</evidence>
<dbReference type="Gene3D" id="3.100.10.10">
    <property type="match status" value="1"/>
</dbReference>
<comment type="caution">
    <text evidence="7">The sequence shown here is derived from an EMBL/GenBank/DDBJ whole genome shotgun (WGS) entry which is preliminary data.</text>
</comment>
<reference evidence="8" key="1">
    <citation type="submission" date="2017-09" db="EMBL/GenBank/DDBJ databases">
        <title>Depth-based differentiation of microbial function through sediment-hosted aquifers and enrichment of novel symbionts in the deep terrestrial subsurface.</title>
        <authorList>
            <person name="Probst A.J."/>
            <person name="Ladd B."/>
            <person name="Jarett J.K."/>
            <person name="Geller-Mcgrath D.E."/>
            <person name="Sieber C.M.K."/>
            <person name="Emerson J.B."/>
            <person name="Anantharaman K."/>
            <person name="Thomas B.C."/>
            <person name="Malmstrom R."/>
            <person name="Stieglmeier M."/>
            <person name="Klingl A."/>
            <person name="Woyke T."/>
            <person name="Ryan C.M."/>
            <person name="Banfield J.F."/>
        </authorList>
    </citation>
    <scope>NUCLEOTIDE SEQUENCE [LARGE SCALE GENOMIC DNA]</scope>
</reference>
<dbReference type="GO" id="GO:0015934">
    <property type="term" value="C:large ribosomal subunit"/>
    <property type="evidence" value="ECO:0007669"/>
    <property type="project" value="InterPro"/>
</dbReference>
<gene>
    <name evidence="4 7" type="primary">rplO</name>
    <name evidence="7" type="ORF">COT94_01465</name>
</gene>
<dbReference type="InterPro" id="IPR021131">
    <property type="entry name" value="Ribosomal_uL15/eL18"/>
</dbReference>
<comment type="similarity">
    <text evidence="1 4">Belongs to the universal ribosomal protein uL15 family.</text>
</comment>
<dbReference type="InterPro" id="IPR005749">
    <property type="entry name" value="Ribosomal_uL15_bac-type"/>
</dbReference>
<evidence type="ECO:0000256" key="1">
    <source>
        <dbReference type="ARBA" id="ARBA00007320"/>
    </source>
</evidence>
<evidence type="ECO:0000256" key="5">
    <source>
        <dbReference type="SAM" id="MobiDB-lite"/>
    </source>
</evidence>
<protein>
    <recommendedName>
        <fullName evidence="4">Large ribosomal subunit protein uL15</fullName>
    </recommendedName>
</protein>
<evidence type="ECO:0000256" key="3">
    <source>
        <dbReference type="ARBA" id="ARBA00023274"/>
    </source>
</evidence>
<dbReference type="GO" id="GO:0019843">
    <property type="term" value="F:rRNA binding"/>
    <property type="evidence" value="ECO:0007669"/>
    <property type="project" value="UniProtKB-UniRule"/>
</dbReference>
<accession>A0A2M6WTW7</accession>
<name>A0A2M6WTW7_9BACT</name>
<dbReference type="SUPFAM" id="SSF52080">
    <property type="entry name" value="Ribosomal proteins L15p and L18e"/>
    <property type="match status" value="1"/>
</dbReference>
<comment type="function">
    <text evidence="4">Binds to the 23S rRNA.</text>
</comment>
<dbReference type="GO" id="GO:0006412">
    <property type="term" value="P:translation"/>
    <property type="evidence" value="ECO:0007669"/>
    <property type="project" value="UniProtKB-UniRule"/>
</dbReference>